<evidence type="ECO:0000313" key="2">
    <source>
        <dbReference type="EMBL" id="MCP1674100.1"/>
    </source>
</evidence>
<dbReference type="Proteomes" id="UP001205843">
    <property type="component" value="Unassembled WGS sequence"/>
</dbReference>
<comment type="caution">
    <text evidence="2">The sequence shown here is derived from an EMBL/GenBank/DDBJ whole genome shotgun (WGS) entry which is preliminary data.</text>
</comment>
<dbReference type="InterPro" id="IPR051917">
    <property type="entry name" value="Transposase-Integrase"/>
</dbReference>
<sequence>MAEMGRPGLSAGQKAELWARWKAGESLSDIGRALGKHAGSIHGVVAARGGIAPAERRRSRLALTLAEREEISRGLAAGASIREIALRLNRASSTVSREVTRHGTRHTYRATVADGRAWDRARRPKTCRLATHVPLQQIVAEKLSLDWSPEQIAGWLRVQYPDMSDMHISHETIYRYPTSTTLTGRRQLKWPVGGRSCR</sequence>
<dbReference type="PANTHER" id="PTHR10948:SF23">
    <property type="entry name" value="TRANSPOSASE INSI FOR INSERTION SEQUENCE ELEMENT IS30A-RELATED"/>
    <property type="match status" value="1"/>
</dbReference>
<dbReference type="GO" id="GO:0032196">
    <property type="term" value="P:transposition"/>
    <property type="evidence" value="ECO:0007669"/>
    <property type="project" value="TreeGrafter"/>
</dbReference>
<proteinExistence type="predicted"/>
<protein>
    <submittedName>
        <fullName evidence="2">IS30 family transposase</fullName>
    </submittedName>
</protein>
<evidence type="ECO:0000259" key="1">
    <source>
        <dbReference type="Pfam" id="PF13936"/>
    </source>
</evidence>
<dbReference type="InterPro" id="IPR025246">
    <property type="entry name" value="IS30-like_HTH"/>
</dbReference>
<feature type="domain" description="Transposase IS30-like HTH" evidence="1">
    <location>
        <begin position="60"/>
        <end position="102"/>
    </location>
</feature>
<name>A0AAE3G1U4_9GAMM</name>
<keyword evidence="3" id="KW-1185">Reference proteome</keyword>
<dbReference type="AlphaFoldDB" id="A0AAE3G1U4"/>
<evidence type="ECO:0000313" key="3">
    <source>
        <dbReference type="Proteomes" id="UP001205843"/>
    </source>
</evidence>
<dbReference type="Pfam" id="PF13936">
    <property type="entry name" value="HTH_38"/>
    <property type="match status" value="1"/>
</dbReference>
<dbReference type="EMBL" id="JALJXV010000002">
    <property type="protein sequence ID" value="MCP1674100.1"/>
    <property type="molecule type" value="Genomic_DNA"/>
</dbReference>
<organism evidence="2 3">
    <name type="scientific">Natronocella acetinitrilica</name>
    <dbReference type="NCBI Taxonomy" id="414046"/>
    <lineage>
        <taxon>Bacteria</taxon>
        <taxon>Pseudomonadati</taxon>
        <taxon>Pseudomonadota</taxon>
        <taxon>Gammaproteobacteria</taxon>
        <taxon>Chromatiales</taxon>
        <taxon>Ectothiorhodospiraceae</taxon>
        <taxon>Natronocella</taxon>
    </lineage>
</organism>
<dbReference type="GO" id="GO:0004803">
    <property type="term" value="F:transposase activity"/>
    <property type="evidence" value="ECO:0007669"/>
    <property type="project" value="TreeGrafter"/>
</dbReference>
<dbReference type="PANTHER" id="PTHR10948">
    <property type="entry name" value="TRANSPOSASE"/>
    <property type="match status" value="1"/>
</dbReference>
<gene>
    <name evidence="2" type="ORF">J2T57_001199</name>
</gene>
<accession>A0AAE3G1U4</accession>
<reference evidence="2" key="1">
    <citation type="submission" date="2022-03" db="EMBL/GenBank/DDBJ databases">
        <title>Genomic Encyclopedia of Type Strains, Phase III (KMG-III): the genomes of soil and plant-associated and newly described type strains.</title>
        <authorList>
            <person name="Whitman W."/>
        </authorList>
    </citation>
    <scope>NUCLEOTIDE SEQUENCE</scope>
    <source>
        <strain evidence="2">ANL 6-2</strain>
    </source>
</reference>
<dbReference type="GO" id="GO:0005829">
    <property type="term" value="C:cytosol"/>
    <property type="evidence" value="ECO:0007669"/>
    <property type="project" value="TreeGrafter"/>
</dbReference>